<protein>
    <submittedName>
        <fullName evidence="3">DUF4251 domain-containing protein</fullName>
    </submittedName>
</protein>
<comment type="caution">
    <text evidence="3">The sequence shown here is derived from an EMBL/GenBank/DDBJ whole genome shotgun (WGS) entry which is preliminary data.</text>
</comment>
<evidence type="ECO:0000256" key="1">
    <source>
        <dbReference type="SAM" id="MobiDB-lite"/>
    </source>
</evidence>
<reference evidence="3 4" key="1">
    <citation type="submission" date="2020-04" db="EMBL/GenBank/DDBJ databases">
        <title>Flammeovirga sp. SR4, a novel species isolated from seawater.</title>
        <authorList>
            <person name="Wang X."/>
        </authorList>
    </citation>
    <scope>NUCLEOTIDE SEQUENCE [LARGE SCALE GENOMIC DNA]</scope>
    <source>
        <strain evidence="3 4">SR4</strain>
    </source>
</reference>
<accession>A0A7X8SGP9</accession>
<feature type="chain" id="PRO_5030787841" evidence="2">
    <location>
        <begin position="27"/>
        <end position="211"/>
    </location>
</feature>
<feature type="compositionally biased region" description="Basic and acidic residues" evidence="1">
    <location>
        <begin position="29"/>
        <end position="40"/>
    </location>
</feature>
<dbReference type="Pfam" id="PF14059">
    <property type="entry name" value="DUF4251"/>
    <property type="match status" value="1"/>
</dbReference>
<feature type="region of interest" description="Disordered" evidence="1">
    <location>
        <begin position="29"/>
        <end position="56"/>
    </location>
</feature>
<sequence length="211" mass="23666">MKNWILRSFTFFVLFSFIGLSNFATAQDTKPEQELTEKEKKKLARKKAKEERKKAKELAKQQAQAEEKARFEMAKAGMLSQQFVLQANQVYDRYGNTAQVTNNINFVKLDDDKCVVQLGFEGIVGYNGVGGITLDGKISDLKVEENDNGSIMMSFNVQGAMMQAAVRINLNGADNWADATVRSQTENIEIRFRGNILPTNLSSVYQGATPY</sequence>
<evidence type="ECO:0000313" key="4">
    <source>
        <dbReference type="Proteomes" id="UP000585050"/>
    </source>
</evidence>
<evidence type="ECO:0000313" key="3">
    <source>
        <dbReference type="EMBL" id="NLR89921.1"/>
    </source>
</evidence>
<dbReference type="Proteomes" id="UP000585050">
    <property type="component" value="Unassembled WGS sequence"/>
</dbReference>
<feature type="signal peptide" evidence="2">
    <location>
        <begin position="1"/>
        <end position="26"/>
    </location>
</feature>
<keyword evidence="2" id="KW-0732">Signal</keyword>
<dbReference type="Gene3D" id="2.40.128.410">
    <property type="match status" value="1"/>
</dbReference>
<name>A0A7X8SGP9_9BACT</name>
<dbReference type="EMBL" id="JABAIL010000001">
    <property type="protein sequence ID" value="NLR89921.1"/>
    <property type="molecule type" value="Genomic_DNA"/>
</dbReference>
<evidence type="ECO:0000256" key="2">
    <source>
        <dbReference type="SAM" id="SignalP"/>
    </source>
</evidence>
<dbReference type="AlphaFoldDB" id="A0A7X8SGP9"/>
<dbReference type="RefSeq" id="WP_168880605.1">
    <property type="nucleotide sequence ID" value="NZ_JABAIL010000001.1"/>
</dbReference>
<proteinExistence type="predicted"/>
<organism evidence="3 4">
    <name type="scientific">Flammeovirga agarivorans</name>
    <dbReference type="NCBI Taxonomy" id="2726742"/>
    <lineage>
        <taxon>Bacteria</taxon>
        <taxon>Pseudomonadati</taxon>
        <taxon>Bacteroidota</taxon>
        <taxon>Cytophagia</taxon>
        <taxon>Cytophagales</taxon>
        <taxon>Flammeovirgaceae</taxon>
        <taxon>Flammeovirga</taxon>
    </lineage>
</organism>
<keyword evidence="4" id="KW-1185">Reference proteome</keyword>
<gene>
    <name evidence="3" type="ORF">HGP29_01830</name>
</gene>
<dbReference type="InterPro" id="IPR025347">
    <property type="entry name" value="DUF4251"/>
</dbReference>